<dbReference type="AlphaFoldDB" id="A0A482XTH9"/>
<evidence type="ECO:0000313" key="6">
    <source>
        <dbReference type="EMBL" id="RZF49313.1"/>
    </source>
</evidence>
<dbReference type="InParanoid" id="A0A482XTH9"/>
<evidence type="ECO:0000313" key="7">
    <source>
        <dbReference type="Proteomes" id="UP000291343"/>
    </source>
</evidence>
<dbReference type="GO" id="GO:0070008">
    <property type="term" value="F:serine-type exopeptidase activity"/>
    <property type="evidence" value="ECO:0007669"/>
    <property type="project" value="InterPro"/>
</dbReference>
<keyword evidence="7" id="KW-1185">Reference proteome</keyword>
<protein>
    <recommendedName>
        <fullName evidence="8">Serine protease K12H4.7</fullName>
    </recommendedName>
</protein>
<proteinExistence type="inferred from homology"/>
<gene>
    <name evidence="6" type="ORF">LSTR_LSTR006727</name>
</gene>
<keyword evidence="2" id="KW-0645">Protease</keyword>
<comment type="caution">
    <text evidence="6">The sequence shown here is derived from an EMBL/GenBank/DDBJ whole genome shotgun (WGS) entry which is preliminary data.</text>
</comment>
<evidence type="ECO:0000256" key="3">
    <source>
        <dbReference type="ARBA" id="ARBA00022729"/>
    </source>
</evidence>
<dbReference type="GO" id="GO:0006508">
    <property type="term" value="P:proteolysis"/>
    <property type="evidence" value="ECO:0007669"/>
    <property type="project" value="UniProtKB-KW"/>
</dbReference>
<dbReference type="PANTHER" id="PTHR11010">
    <property type="entry name" value="PROTEASE S28 PRO-X CARBOXYPEPTIDASE-RELATED"/>
    <property type="match status" value="1"/>
</dbReference>
<dbReference type="SMR" id="A0A482XTH9"/>
<dbReference type="Gene3D" id="1.20.120.980">
    <property type="entry name" value="Serine carboxypeptidase S28, SKS domain"/>
    <property type="match status" value="1"/>
</dbReference>
<reference evidence="6 7" key="1">
    <citation type="journal article" date="2017" name="Gigascience">
        <title>Genome sequence of the small brown planthopper, Laodelphax striatellus.</title>
        <authorList>
            <person name="Zhu J."/>
            <person name="Jiang F."/>
            <person name="Wang X."/>
            <person name="Yang P."/>
            <person name="Bao Y."/>
            <person name="Zhao W."/>
            <person name="Wang W."/>
            <person name="Lu H."/>
            <person name="Wang Q."/>
            <person name="Cui N."/>
            <person name="Li J."/>
            <person name="Chen X."/>
            <person name="Luo L."/>
            <person name="Yu J."/>
            <person name="Kang L."/>
            <person name="Cui F."/>
        </authorList>
    </citation>
    <scope>NUCLEOTIDE SEQUENCE [LARGE SCALE GENOMIC DNA]</scope>
    <source>
        <strain evidence="6">Lst14</strain>
    </source>
</reference>
<keyword evidence="3" id="KW-0732">Signal</keyword>
<organism evidence="6 7">
    <name type="scientific">Laodelphax striatellus</name>
    <name type="common">Small brown planthopper</name>
    <name type="synonym">Delphax striatella</name>
    <dbReference type="NCBI Taxonomy" id="195883"/>
    <lineage>
        <taxon>Eukaryota</taxon>
        <taxon>Metazoa</taxon>
        <taxon>Ecdysozoa</taxon>
        <taxon>Arthropoda</taxon>
        <taxon>Hexapoda</taxon>
        <taxon>Insecta</taxon>
        <taxon>Pterygota</taxon>
        <taxon>Neoptera</taxon>
        <taxon>Paraneoptera</taxon>
        <taxon>Hemiptera</taxon>
        <taxon>Auchenorrhyncha</taxon>
        <taxon>Fulgoroidea</taxon>
        <taxon>Delphacidae</taxon>
        <taxon>Criomorphinae</taxon>
        <taxon>Laodelphax</taxon>
    </lineage>
</organism>
<keyword evidence="4" id="KW-0378">Hydrolase</keyword>
<dbReference type="Proteomes" id="UP000291343">
    <property type="component" value="Unassembled WGS sequence"/>
</dbReference>
<accession>A0A482XTH9</accession>
<dbReference type="PANTHER" id="PTHR11010:SF117">
    <property type="entry name" value="SERINE PROTEASE 16"/>
    <property type="match status" value="1"/>
</dbReference>
<evidence type="ECO:0000256" key="4">
    <source>
        <dbReference type="ARBA" id="ARBA00022801"/>
    </source>
</evidence>
<dbReference type="InterPro" id="IPR042269">
    <property type="entry name" value="Ser_carbopepase_S28_SKS"/>
</dbReference>
<dbReference type="InterPro" id="IPR008758">
    <property type="entry name" value="Peptidase_S28"/>
</dbReference>
<evidence type="ECO:0000256" key="2">
    <source>
        <dbReference type="ARBA" id="ARBA00022670"/>
    </source>
</evidence>
<evidence type="ECO:0000256" key="1">
    <source>
        <dbReference type="ARBA" id="ARBA00011079"/>
    </source>
</evidence>
<sequence length="379" mass="43111">MMERKTLLAFSLTVVNFITAGFAFELPLGLGVPKPLPDAQSPFEGWFTQKLDHFEQNNNYTWSQALLVESGMRFMNHGMSIPERNSLHNQKDSKKYYQVVADSLAYYNKNCPAAVYAAATKLVEYSKTQQGCDYITRQFSLCTPLKADSPEDIQYFFKGQAENFLFTVQYNEPGLMKPEKIDGFNIPQICAYMTNPQVQDPVVRLSQVNDVFRKGHCVGSSYRQFIQGLSQTGWNSPYVQNNYRQWQWQTCREFGYYVTSATPNSLFGQSIFLETFERICRDAYTEGFTSQQIANNVAATNNYYGGKAMTETRVVNVHGSLDPWHALGITQSKSQLQPAIYIIGTSHTADMTTSTRNDLPTLTKARQEITAYMNSWLES</sequence>
<comment type="similarity">
    <text evidence="1">Belongs to the peptidase S28 family.</text>
</comment>
<evidence type="ECO:0000256" key="5">
    <source>
        <dbReference type="ARBA" id="ARBA00023180"/>
    </source>
</evidence>
<evidence type="ECO:0008006" key="8">
    <source>
        <dbReference type="Google" id="ProtNLM"/>
    </source>
</evidence>
<dbReference type="GO" id="GO:0008239">
    <property type="term" value="F:dipeptidyl-peptidase activity"/>
    <property type="evidence" value="ECO:0007669"/>
    <property type="project" value="TreeGrafter"/>
</dbReference>
<name>A0A482XTH9_LAOST</name>
<dbReference type="Gene3D" id="3.40.50.1820">
    <property type="entry name" value="alpha/beta hydrolase"/>
    <property type="match status" value="1"/>
</dbReference>
<dbReference type="Pfam" id="PF05577">
    <property type="entry name" value="Peptidase_S28"/>
    <property type="match status" value="1"/>
</dbReference>
<dbReference type="OrthoDB" id="1735038at2759"/>
<keyword evidence="5" id="KW-0325">Glycoprotein</keyword>
<dbReference type="EMBL" id="QKKF02000071">
    <property type="protein sequence ID" value="RZF49313.1"/>
    <property type="molecule type" value="Genomic_DNA"/>
</dbReference>
<dbReference type="InterPro" id="IPR029058">
    <property type="entry name" value="AB_hydrolase_fold"/>
</dbReference>